<evidence type="ECO:0000313" key="3">
    <source>
        <dbReference type="EMBL" id="ORY01426.1"/>
    </source>
</evidence>
<evidence type="ECO:0008006" key="5">
    <source>
        <dbReference type="Google" id="ProtNLM"/>
    </source>
</evidence>
<accession>A0A1Y1YTX6</accession>
<feature type="transmembrane region" description="Helical" evidence="1">
    <location>
        <begin position="293"/>
        <end position="313"/>
    </location>
</feature>
<keyword evidence="1" id="KW-1133">Transmembrane helix</keyword>
<dbReference type="AlphaFoldDB" id="A0A1Y1YTX6"/>
<evidence type="ECO:0000313" key="4">
    <source>
        <dbReference type="Proteomes" id="UP000193144"/>
    </source>
</evidence>
<dbReference type="EMBL" id="MCFA01000170">
    <property type="protein sequence ID" value="ORY01426.1"/>
    <property type="molecule type" value="Genomic_DNA"/>
</dbReference>
<proteinExistence type="predicted"/>
<feature type="transmembrane region" description="Helical" evidence="1">
    <location>
        <begin position="357"/>
        <end position="384"/>
    </location>
</feature>
<feature type="chain" id="PRO_5013141493" description="Extracellular membrane protein CFEM domain-containing protein" evidence="2">
    <location>
        <begin position="20"/>
        <end position="489"/>
    </location>
</feature>
<name>A0A1Y1YTX6_9PLEO</name>
<keyword evidence="1" id="KW-0472">Membrane</keyword>
<feature type="transmembrane region" description="Helical" evidence="1">
    <location>
        <begin position="429"/>
        <end position="448"/>
    </location>
</feature>
<feature type="transmembrane region" description="Helical" evidence="1">
    <location>
        <begin position="325"/>
        <end position="345"/>
    </location>
</feature>
<organism evidence="3 4">
    <name type="scientific">Clohesyomyces aquaticus</name>
    <dbReference type="NCBI Taxonomy" id="1231657"/>
    <lineage>
        <taxon>Eukaryota</taxon>
        <taxon>Fungi</taxon>
        <taxon>Dikarya</taxon>
        <taxon>Ascomycota</taxon>
        <taxon>Pezizomycotina</taxon>
        <taxon>Dothideomycetes</taxon>
        <taxon>Pleosporomycetidae</taxon>
        <taxon>Pleosporales</taxon>
        <taxon>Lindgomycetaceae</taxon>
        <taxon>Clohesyomyces</taxon>
    </lineage>
</organism>
<dbReference type="OrthoDB" id="3525430at2759"/>
<feature type="transmembrane region" description="Helical" evidence="1">
    <location>
        <begin position="258"/>
        <end position="281"/>
    </location>
</feature>
<gene>
    <name evidence="3" type="ORF">BCR34DRAFT_605922</name>
</gene>
<keyword evidence="4" id="KW-1185">Reference proteome</keyword>
<evidence type="ECO:0000256" key="2">
    <source>
        <dbReference type="SAM" id="SignalP"/>
    </source>
</evidence>
<comment type="caution">
    <text evidence="3">The sequence shown here is derived from an EMBL/GenBank/DDBJ whole genome shotgun (WGS) entry which is preliminary data.</text>
</comment>
<feature type="signal peptide" evidence="2">
    <location>
        <begin position="1"/>
        <end position="19"/>
    </location>
</feature>
<keyword evidence="1" id="KW-0812">Transmembrane</keyword>
<feature type="transmembrane region" description="Helical" evidence="1">
    <location>
        <begin position="218"/>
        <end position="237"/>
    </location>
</feature>
<protein>
    <recommendedName>
        <fullName evidence="5">Extracellular membrane protein CFEM domain-containing protein</fullName>
    </recommendedName>
</protein>
<keyword evidence="2" id="KW-0732">Signal</keyword>
<reference evidence="3 4" key="1">
    <citation type="submission" date="2016-07" db="EMBL/GenBank/DDBJ databases">
        <title>Pervasive Adenine N6-methylation of Active Genes in Fungi.</title>
        <authorList>
            <consortium name="DOE Joint Genome Institute"/>
            <person name="Mondo S.J."/>
            <person name="Dannebaum R.O."/>
            <person name="Kuo R.C."/>
            <person name="Labutti K."/>
            <person name="Haridas S."/>
            <person name="Kuo A."/>
            <person name="Salamov A."/>
            <person name="Ahrendt S.R."/>
            <person name="Lipzen A."/>
            <person name="Sullivan W."/>
            <person name="Andreopoulos W.B."/>
            <person name="Clum A."/>
            <person name="Lindquist E."/>
            <person name="Daum C."/>
            <person name="Ramamoorthy G.K."/>
            <person name="Gryganskyi A."/>
            <person name="Culley D."/>
            <person name="Magnuson J.K."/>
            <person name="James T.Y."/>
            <person name="O'Malley M.A."/>
            <person name="Stajich J.E."/>
            <person name="Spatafora J.W."/>
            <person name="Visel A."/>
            <person name="Grigoriev I.V."/>
        </authorList>
    </citation>
    <scope>NUCLEOTIDE SEQUENCE [LARGE SCALE GENOMIC DNA]</scope>
    <source>
        <strain evidence="3 4">CBS 115471</strain>
    </source>
</reference>
<evidence type="ECO:0000256" key="1">
    <source>
        <dbReference type="SAM" id="Phobius"/>
    </source>
</evidence>
<sequence length="489" mass="54081">MGSKNLALWAFLLFSPAFALLNDEFGATFRSTGDFVPADFWALVTKHCASELTDISSCSPDNHDIKLRTPFAQAYTQCFFGVFEKYFSCPDIVGGNDKQTLIPTGFIQVANFTASKGCAFPAPAPIFQDACTWDVDEIPRSKCCKLGDKEPCGQQNLNLMYCQMQAAEQYVRCTNAQSSKPGTNSTLCVTENAEKATWLPKEYLVYSGAASCPRAGKVLLYLGISNLIAFVSALLSNTQVWKGLFSSTKEYEITEVRVNFLSIFISIGTHISIPFIMGIIIEKQGYTVNWIQQVLIWTIRPRVAPIIAILGLINASWMEIAINEMVADLLFSAPAGAFAIFAAFFPNKTTNPAKPAIYTVFHAGGIIMLIPCVIIVLALLIGALNKCAPIRAFKYPAQDLWRLISNPVRKIRGKEQLEKKSVDMAQFKGWFYIFFGLGIILYIGSWMVWASFLKMAGDLYCPAKLDKLAAVLFAYPVALNAVRVFVQAF</sequence>
<dbReference type="Proteomes" id="UP000193144">
    <property type="component" value="Unassembled WGS sequence"/>
</dbReference>
<feature type="transmembrane region" description="Helical" evidence="1">
    <location>
        <begin position="468"/>
        <end position="486"/>
    </location>
</feature>